<proteinExistence type="predicted"/>
<gene>
    <name evidence="2" type="ORF">V8G54_019462</name>
</gene>
<feature type="region of interest" description="Disordered" evidence="1">
    <location>
        <begin position="40"/>
        <end position="61"/>
    </location>
</feature>
<evidence type="ECO:0000256" key="1">
    <source>
        <dbReference type="SAM" id="MobiDB-lite"/>
    </source>
</evidence>
<feature type="region of interest" description="Disordered" evidence="1">
    <location>
        <begin position="117"/>
        <end position="150"/>
    </location>
</feature>
<reference evidence="2 3" key="1">
    <citation type="journal article" date="2023" name="Life. Sci Alliance">
        <title>Evolutionary insights into 3D genome organization and epigenetic landscape of Vigna mungo.</title>
        <authorList>
            <person name="Junaid A."/>
            <person name="Singh B."/>
            <person name="Bhatia S."/>
        </authorList>
    </citation>
    <scope>NUCLEOTIDE SEQUENCE [LARGE SCALE GENOMIC DNA]</scope>
    <source>
        <strain evidence="2">Urdbean</strain>
    </source>
</reference>
<dbReference type="AlphaFoldDB" id="A0AAQ3NAX4"/>
<keyword evidence="3" id="KW-1185">Reference proteome</keyword>
<evidence type="ECO:0000313" key="2">
    <source>
        <dbReference type="EMBL" id="WVZ06116.1"/>
    </source>
</evidence>
<sequence length="181" mass="19917">MMRETTPSLRGHRSAATILSQIFLFHLFLVENTSPSIITRVENTPEGDSSTPHSQRFRWGSDELQRQRLKLPRAPSFKLAAHPPASELTPSSSFDLHDLHKEGFLFRVVEREARRRRGGGKRCGGRSCSCGGGARAQGSSSGTRVVPPQPQNATFRFSQDLLRVPVGGGAGLAFRLAEEHD</sequence>
<accession>A0AAQ3NAX4</accession>
<dbReference type="EMBL" id="CP144695">
    <property type="protein sequence ID" value="WVZ06116.1"/>
    <property type="molecule type" value="Genomic_DNA"/>
</dbReference>
<evidence type="ECO:0000313" key="3">
    <source>
        <dbReference type="Proteomes" id="UP001374535"/>
    </source>
</evidence>
<protein>
    <submittedName>
        <fullName evidence="2">Uncharacterized protein</fullName>
    </submittedName>
</protein>
<organism evidence="2 3">
    <name type="scientific">Vigna mungo</name>
    <name type="common">Black gram</name>
    <name type="synonym">Phaseolus mungo</name>
    <dbReference type="NCBI Taxonomy" id="3915"/>
    <lineage>
        <taxon>Eukaryota</taxon>
        <taxon>Viridiplantae</taxon>
        <taxon>Streptophyta</taxon>
        <taxon>Embryophyta</taxon>
        <taxon>Tracheophyta</taxon>
        <taxon>Spermatophyta</taxon>
        <taxon>Magnoliopsida</taxon>
        <taxon>eudicotyledons</taxon>
        <taxon>Gunneridae</taxon>
        <taxon>Pentapetalae</taxon>
        <taxon>rosids</taxon>
        <taxon>fabids</taxon>
        <taxon>Fabales</taxon>
        <taxon>Fabaceae</taxon>
        <taxon>Papilionoideae</taxon>
        <taxon>50 kb inversion clade</taxon>
        <taxon>NPAAA clade</taxon>
        <taxon>indigoferoid/millettioid clade</taxon>
        <taxon>Phaseoleae</taxon>
        <taxon>Vigna</taxon>
    </lineage>
</organism>
<dbReference type="Proteomes" id="UP001374535">
    <property type="component" value="Chromosome 6"/>
</dbReference>
<name>A0AAQ3NAX4_VIGMU</name>